<dbReference type="HOGENOM" id="CLU_060131_6_4_1"/>
<keyword evidence="2" id="KW-0012">Acyltransferase</keyword>
<evidence type="ECO:0000313" key="2">
    <source>
        <dbReference type="EMBL" id="ETS03265.1"/>
    </source>
</evidence>
<evidence type="ECO:0000313" key="3">
    <source>
        <dbReference type="Proteomes" id="UP000024376"/>
    </source>
</evidence>
<dbReference type="CDD" id="cd04301">
    <property type="entry name" value="NAT_SF"/>
    <property type="match status" value="1"/>
</dbReference>
<dbReference type="OrthoDB" id="196847at2759"/>
<dbReference type="Pfam" id="PF13673">
    <property type="entry name" value="Acetyltransf_10"/>
    <property type="match status" value="1"/>
</dbReference>
<feature type="domain" description="N-acetyltransferase" evidence="1">
    <location>
        <begin position="3"/>
        <end position="200"/>
    </location>
</feature>
<dbReference type="EMBL" id="KI911143">
    <property type="protein sequence ID" value="ETS03265.1"/>
    <property type="molecule type" value="Genomic_DNA"/>
</dbReference>
<dbReference type="AlphaFoldDB" id="A0A024SD35"/>
<dbReference type="Gene3D" id="3.40.630.30">
    <property type="match status" value="1"/>
</dbReference>
<keyword evidence="2" id="KW-0808">Transferase</keyword>
<organism evidence="2 3">
    <name type="scientific">Hypocrea jecorina (strain ATCC 56765 / BCRC 32924 / NRRL 11460 / Rut C-30)</name>
    <name type="common">Trichoderma reesei</name>
    <dbReference type="NCBI Taxonomy" id="1344414"/>
    <lineage>
        <taxon>Eukaryota</taxon>
        <taxon>Fungi</taxon>
        <taxon>Dikarya</taxon>
        <taxon>Ascomycota</taxon>
        <taxon>Pezizomycotina</taxon>
        <taxon>Sordariomycetes</taxon>
        <taxon>Hypocreomycetidae</taxon>
        <taxon>Hypocreales</taxon>
        <taxon>Hypocreaceae</taxon>
        <taxon>Trichoderma</taxon>
    </lineage>
</organism>
<dbReference type="PROSITE" id="PS51186">
    <property type="entry name" value="GNAT"/>
    <property type="match status" value="1"/>
</dbReference>
<evidence type="ECO:0000259" key="1">
    <source>
        <dbReference type="PROSITE" id="PS51186"/>
    </source>
</evidence>
<sequence>MPLKLVPSKPEDVPLMVETYFEAFSQDPIHQRFAPKGTQSAHDFWTQALTAEIRDKNNFFLSVWDDTAIPEAFVGFAKWIAPGASPEPVPAVDQWPSEGDQEFSAFFFGRLGDMHHEAMGERPHWYLELLAVKPQYQGKGAASLMLRYGVDKADEDKVECFLDASPKGQPIYERYGFRVVQSDTFLDGTYVQCAMVRDARA</sequence>
<dbReference type="PANTHER" id="PTHR42791:SF1">
    <property type="entry name" value="N-ACETYLTRANSFERASE DOMAIN-CONTAINING PROTEIN"/>
    <property type="match status" value="1"/>
</dbReference>
<dbReference type="KEGG" id="trr:M419DRAFT_128558"/>
<dbReference type="GO" id="GO:0016747">
    <property type="term" value="F:acyltransferase activity, transferring groups other than amino-acyl groups"/>
    <property type="evidence" value="ECO:0007669"/>
    <property type="project" value="InterPro"/>
</dbReference>
<dbReference type="SUPFAM" id="SSF55729">
    <property type="entry name" value="Acyl-CoA N-acyltransferases (Nat)"/>
    <property type="match status" value="1"/>
</dbReference>
<accession>A0A024SD35</accession>
<dbReference type="InterPro" id="IPR052523">
    <property type="entry name" value="Trichothecene_AcTrans"/>
</dbReference>
<reference evidence="3" key="1">
    <citation type="journal article" date="2013" name="Ind. Biotechnol.">
        <title>Comparative genomics analysis of Trichoderma reesei strains.</title>
        <authorList>
            <person name="Koike H."/>
            <person name="Aerts A."/>
            <person name="LaButti K."/>
            <person name="Grigoriev I.V."/>
            <person name="Baker S.E."/>
        </authorList>
    </citation>
    <scope>NUCLEOTIDE SEQUENCE [LARGE SCALE GENOMIC DNA]</scope>
    <source>
        <strain evidence="3">ATCC 56765 / BCRC 32924 / NRRL 11460 / Rut C-30</strain>
    </source>
</reference>
<dbReference type="InterPro" id="IPR000182">
    <property type="entry name" value="GNAT_dom"/>
</dbReference>
<dbReference type="Proteomes" id="UP000024376">
    <property type="component" value="Unassembled WGS sequence"/>
</dbReference>
<name>A0A024SD35_HYPJR</name>
<protein>
    <submittedName>
        <fullName evidence="2">Acyl-CoA N-acyltransferase</fullName>
    </submittedName>
</protein>
<dbReference type="PANTHER" id="PTHR42791">
    <property type="entry name" value="GNAT FAMILY ACETYLTRANSFERASE"/>
    <property type="match status" value="1"/>
</dbReference>
<dbReference type="InterPro" id="IPR016181">
    <property type="entry name" value="Acyl_CoA_acyltransferase"/>
</dbReference>
<proteinExistence type="predicted"/>
<gene>
    <name evidence="2" type="ORF">M419DRAFT_128558</name>
</gene>